<keyword evidence="2" id="KW-1185">Reference proteome</keyword>
<dbReference type="PaxDb" id="882-DVU_0696"/>
<dbReference type="HOGENOM" id="CLU_3250576_0_0_7"/>
<dbReference type="KEGG" id="dvu:DVU_0696"/>
<dbReference type="EMBL" id="AE017285">
    <property type="protein sequence ID" value="AAS95177.1"/>
    <property type="molecule type" value="Genomic_DNA"/>
</dbReference>
<organism evidence="1 2">
    <name type="scientific">Nitratidesulfovibrio vulgaris (strain ATCC 29579 / DSM 644 / CCUG 34227 / NCIMB 8303 / VKM B-1760 / Hildenborough)</name>
    <name type="common">Desulfovibrio vulgaris</name>
    <dbReference type="NCBI Taxonomy" id="882"/>
    <lineage>
        <taxon>Bacteria</taxon>
        <taxon>Pseudomonadati</taxon>
        <taxon>Thermodesulfobacteriota</taxon>
        <taxon>Desulfovibrionia</taxon>
        <taxon>Desulfovibrionales</taxon>
        <taxon>Desulfovibrionaceae</taxon>
        <taxon>Nitratidesulfovibrio</taxon>
    </lineage>
</organism>
<sequence length="42" mass="4705">MTVGIRHVRKTLPENFDAYLGQMMPEGAQAQPLLQAALRTCF</sequence>
<dbReference type="AlphaFoldDB" id="Q72E82"/>
<evidence type="ECO:0000313" key="1">
    <source>
        <dbReference type="EMBL" id="AAS95177.1"/>
    </source>
</evidence>
<evidence type="ECO:0000313" key="2">
    <source>
        <dbReference type="Proteomes" id="UP000002194"/>
    </source>
</evidence>
<dbReference type="EnsemblBacteria" id="AAS95177">
    <property type="protein sequence ID" value="AAS95177"/>
    <property type="gene ID" value="DVU_0696"/>
</dbReference>
<reference evidence="1 2" key="1">
    <citation type="journal article" date="2004" name="Nat. Biotechnol.">
        <title>The genome sequence of the anaerobic, sulfate-reducing bacterium Desulfovibrio vulgaris Hildenborough.</title>
        <authorList>
            <person name="Heidelberg J.F."/>
            <person name="Seshadri R."/>
            <person name="Haveman S.A."/>
            <person name="Hemme C.L."/>
            <person name="Paulsen I.T."/>
            <person name="Kolonay J.F."/>
            <person name="Eisen J.A."/>
            <person name="Ward N."/>
            <person name="Methe B."/>
            <person name="Brinkac L.M."/>
            <person name="Daugherty S.C."/>
            <person name="Deboy R.T."/>
            <person name="Dodson R.J."/>
            <person name="Durkin A.S."/>
            <person name="Madupu R."/>
            <person name="Nelson W.C."/>
            <person name="Sullivan S.A."/>
            <person name="Fouts D."/>
            <person name="Haft D.H."/>
            <person name="Selengut J."/>
            <person name="Peterson J.D."/>
            <person name="Davidsen T.M."/>
            <person name="Zafar N."/>
            <person name="Zhou L."/>
            <person name="Radune D."/>
            <person name="Dimitrov G."/>
            <person name="Hance M."/>
            <person name="Tran K."/>
            <person name="Khouri H."/>
            <person name="Gill J."/>
            <person name="Utterback T.R."/>
            <person name="Feldblyum T.V."/>
            <person name="Wall J.D."/>
            <person name="Voordouw G."/>
            <person name="Fraser C.M."/>
        </authorList>
    </citation>
    <scope>NUCLEOTIDE SEQUENCE [LARGE SCALE GENOMIC DNA]</scope>
    <source>
        <strain evidence="2">ATCC 29579 / DSM 644 / NCIMB 8303 / VKM B-1760 / Hildenborough</strain>
    </source>
</reference>
<proteinExistence type="predicted"/>
<gene>
    <name evidence="1" type="ordered locus">DVU_0696</name>
</gene>
<dbReference type="Proteomes" id="UP000002194">
    <property type="component" value="Chromosome"/>
</dbReference>
<name>Q72E82_NITV2</name>
<protein>
    <submittedName>
        <fullName evidence="1">Uncharacterized protein</fullName>
    </submittedName>
</protein>
<accession>Q72E82</accession>